<sequence length="360" mass="40474">MVVVTTQHIQNVETPNEEQNVQLQAQLKREDPKLWKAVEDRESSTKQKETNHATRAGKKGGKKKKSKRKASGKAAESAVKSDGRRMATRNMGAKHVPVGAVCSAAIPDPRNYREAMRSEHADKWKVAMVEEIGALENNQTWELVKKPDRVKVLHSKWVYKNKKHADGSVKRYKGRLVACGNELSYGVDYTDTFSAVLTMTTGKVIFALALIWGVPARHGDVTNAYVKVDKEEDLQIYLYVPQGMEIGQTKLVELGAHHKRELVLRLKKSLYGLKQAGRLWNQLLHRVLTKLGYTQCYTDSCLYYKRDATGMTLVGVYVDDLLVTGTSEARVDEFFGQMVVLKLKSLGVVSKFLGIAFVYD</sequence>
<accession>A0A9W6YIC4</accession>
<dbReference type="OrthoDB" id="122734at2759"/>
<evidence type="ECO:0000259" key="2">
    <source>
        <dbReference type="Pfam" id="PF07727"/>
    </source>
</evidence>
<proteinExistence type="predicted"/>
<dbReference type="EMBL" id="BSXT01007622">
    <property type="protein sequence ID" value="GMF64041.1"/>
    <property type="molecule type" value="Genomic_DNA"/>
</dbReference>
<protein>
    <submittedName>
        <fullName evidence="3">Unnamed protein product</fullName>
    </submittedName>
</protein>
<reference evidence="3" key="1">
    <citation type="submission" date="2023-04" db="EMBL/GenBank/DDBJ databases">
        <title>Phytophthora fragariaefolia NBRC 109709.</title>
        <authorList>
            <person name="Ichikawa N."/>
            <person name="Sato H."/>
            <person name="Tonouchi N."/>
        </authorList>
    </citation>
    <scope>NUCLEOTIDE SEQUENCE</scope>
    <source>
        <strain evidence="3">NBRC 109709</strain>
    </source>
</reference>
<dbReference type="AlphaFoldDB" id="A0A9W6YIC4"/>
<dbReference type="InterPro" id="IPR013103">
    <property type="entry name" value="RVT_2"/>
</dbReference>
<feature type="region of interest" description="Disordered" evidence="1">
    <location>
        <begin position="26"/>
        <end position="86"/>
    </location>
</feature>
<organism evidence="3 4">
    <name type="scientific">Phytophthora fragariaefolia</name>
    <dbReference type="NCBI Taxonomy" id="1490495"/>
    <lineage>
        <taxon>Eukaryota</taxon>
        <taxon>Sar</taxon>
        <taxon>Stramenopiles</taxon>
        <taxon>Oomycota</taxon>
        <taxon>Peronosporomycetes</taxon>
        <taxon>Peronosporales</taxon>
        <taxon>Peronosporaceae</taxon>
        <taxon>Phytophthora</taxon>
    </lineage>
</organism>
<feature type="domain" description="Reverse transcriptase Ty1/copia-type" evidence="2">
    <location>
        <begin position="138"/>
        <end position="358"/>
    </location>
</feature>
<evidence type="ECO:0000256" key="1">
    <source>
        <dbReference type="SAM" id="MobiDB-lite"/>
    </source>
</evidence>
<evidence type="ECO:0000313" key="4">
    <source>
        <dbReference type="Proteomes" id="UP001165121"/>
    </source>
</evidence>
<gene>
    <name evidence="3" type="ORF">Pfra01_002797500</name>
</gene>
<feature type="compositionally biased region" description="Basic residues" evidence="1">
    <location>
        <begin position="55"/>
        <end position="71"/>
    </location>
</feature>
<dbReference type="Proteomes" id="UP001165121">
    <property type="component" value="Unassembled WGS sequence"/>
</dbReference>
<dbReference type="Pfam" id="PF07727">
    <property type="entry name" value="RVT_2"/>
    <property type="match status" value="1"/>
</dbReference>
<comment type="caution">
    <text evidence="3">The sequence shown here is derived from an EMBL/GenBank/DDBJ whole genome shotgun (WGS) entry which is preliminary data.</text>
</comment>
<evidence type="ECO:0000313" key="3">
    <source>
        <dbReference type="EMBL" id="GMF64041.1"/>
    </source>
</evidence>
<name>A0A9W6YIC4_9STRA</name>
<feature type="compositionally biased region" description="Basic and acidic residues" evidence="1">
    <location>
        <begin position="27"/>
        <end position="52"/>
    </location>
</feature>
<keyword evidence="4" id="KW-1185">Reference proteome</keyword>